<proteinExistence type="predicted"/>
<accession>A0A067THV4</accession>
<evidence type="ECO:0000313" key="2">
    <source>
        <dbReference type="EMBL" id="KDR82815.1"/>
    </source>
</evidence>
<organism evidence="2 3">
    <name type="scientific">Galerina marginata (strain CBS 339.88)</name>
    <dbReference type="NCBI Taxonomy" id="685588"/>
    <lineage>
        <taxon>Eukaryota</taxon>
        <taxon>Fungi</taxon>
        <taxon>Dikarya</taxon>
        <taxon>Basidiomycota</taxon>
        <taxon>Agaricomycotina</taxon>
        <taxon>Agaricomycetes</taxon>
        <taxon>Agaricomycetidae</taxon>
        <taxon>Agaricales</taxon>
        <taxon>Agaricineae</taxon>
        <taxon>Strophariaceae</taxon>
        <taxon>Galerina</taxon>
    </lineage>
</organism>
<dbReference type="PANTHER" id="PTHR42707">
    <property type="entry name" value="ACYL-COA DEHYDROGENASE"/>
    <property type="match status" value="1"/>
</dbReference>
<dbReference type="Proteomes" id="UP000027222">
    <property type="component" value="Unassembled WGS sequence"/>
</dbReference>
<dbReference type="STRING" id="685588.A0A067THV4"/>
<sequence length="190" mass="21617">MRVEEGFQPIPFLEENAYTEDPVLPSLLKRTIPTSIFQEIEPDLKRFGAEVVTTIRALADSGKCFPPKLLQYDQWGRRIDDLQTSEGWREFKALAQREGFPGIFYERKYHEHSRTYGFAKMLLVVGDSNEIFCPMSMTDGSARVIELLGSPEMKKDILPRLTRYAKTSSYPLPNSSLVGIRNTHLLLGSG</sequence>
<dbReference type="EMBL" id="KL142369">
    <property type="protein sequence ID" value="KDR82815.1"/>
    <property type="molecule type" value="Genomic_DNA"/>
</dbReference>
<dbReference type="InterPro" id="IPR052904">
    <property type="entry name" value="Acyl-CoA_dehydrogenase-like"/>
</dbReference>
<dbReference type="PANTHER" id="PTHR42707:SF2">
    <property type="entry name" value="ACD11 DEHYDROGENASE"/>
    <property type="match status" value="1"/>
</dbReference>
<evidence type="ECO:0000259" key="1">
    <source>
        <dbReference type="Pfam" id="PF18158"/>
    </source>
</evidence>
<evidence type="ECO:0000313" key="3">
    <source>
        <dbReference type="Proteomes" id="UP000027222"/>
    </source>
</evidence>
<dbReference type="InterPro" id="IPR041504">
    <property type="entry name" value="AidB_N"/>
</dbReference>
<gene>
    <name evidence="2" type="ORF">GALMADRAFT_851376</name>
</gene>
<protein>
    <recommendedName>
        <fullName evidence="1">Adaptive response protein AidB N-terminal domain-containing protein</fullName>
    </recommendedName>
</protein>
<dbReference type="AlphaFoldDB" id="A0A067THV4"/>
<dbReference type="InterPro" id="IPR009100">
    <property type="entry name" value="AcylCoA_DH/oxidase_NM_dom_sf"/>
</dbReference>
<dbReference type="Pfam" id="PF18158">
    <property type="entry name" value="AidB_N"/>
    <property type="match status" value="1"/>
</dbReference>
<dbReference type="OrthoDB" id="10251155at2759"/>
<name>A0A067THV4_GALM3</name>
<reference evidence="3" key="1">
    <citation type="journal article" date="2014" name="Proc. Natl. Acad. Sci. U.S.A.">
        <title>Extensive sampling of basidiomycete genomes demonstrates inadequacy of the white-rot/brown-rot paradigm for wood decay fungi.</title>
        <authorList>
            <person name="Riley R."/>
            <person name="Salamov A.A."/>
            <person name="Brown D.W."/>
            <person name="Nagy L.G."/>
            <person name="Floudas D."/>
            <person name="Held B.W."/>
            <person name="Levasseur A."/>
            <person name="Lombard V."/>
            <person name="Morin E."/>
            <person name="Otillar R."/>
            <person name="Lindquist E.A."/>
            <person name="Sun H."/>
            <person name="LaButti K.M."/>
            <person name="Schmutz J."/>
            <person name="Jabbour D."/>
            <person name="Luo H."/>
            <person name="Baker S.E."/>
            <person name="Pisabarro A.G."/>
            <person name="Walton J.D."/>
            <person name="Blanchette R.A."/>
            <person name="Henrissat B."/>
            <person name="Martin F."/>
            <person name="Cullen D."/>
            <person name="Hibbett D.S."/>
            <person name="Grigoriev I.V."/>
        </authorList>
    </citation>
    <scope>NUCLEOTIDE SEQUENCE [LARGE SCALE GENOMIC DNA]</scope>
    <source>
        <strain evidence="3">CBS 339.88</strain>
    </source>
</reference>
<keyword evidence="3" id="KW-1185">Reference proteome</keyword>
<dbReference type="HOGENOM" id="CLU_1428081_0_0_1"/>
<dbReference type="Gene3D" id="6.10.250.600">
    <property type="match status" value="1"/>
</dbReference>
<dbReference type="GO" id="GO:0003995">
    <property type="term" value="F:acyl-CoA dehydrogenase activity"/>
    <property type="evidence" value="ECO:0007669"/>
    <property type="project" value="TreeGrafter"/>
</dbReference>
<feature type="domain" description="Adaptive response protein AidB N-terminal" evidence="1">
    <location>
        <begin position="8"/>
        <end position="162"/>
    </location>
</feature>
<dbReference type="SUPFAM" id="SSF56645">
    <property type="entry name" value="Acyl-CoA dehydrogenase NM domain-like"/>
    <property type="match status" value="1"/>
</dbReference>